<feature type="compositionally biased region" description="Pro residues" evidence="1">
    <location>
        <begin position="428"/>
        <end position="438"/>
    </location>
</feature>
<dbReference type="InterPro" id="IPR011993">
    <property type="entry name" value="PH-like_dom_sf"/>
</dbReference>
<feature type="compositionally biased region" description="Gly residues" evidence="1">
    <location>
        <begin position="518"/>
        <end position="528"/>
    </location>
</feature>
<feature type="compositionally biased region" description="Low complexity" evidence="1">
    <location>
        <begin position="401"/>
        <end position="410"/>
    </location>
</feature>
<reference evidence="2" key="1">
    <citation type="journal article" date="2023" name="PhytoFront">
        <title>Draft Genome Resources of Seven Strains of Tilletia horrida, Causal Agent of Kernel Smut of Rice.</title>
        <authorList>
            <person name="Khanal S."/>
            <person name="Antony Babu S."/>
            <person name="Zhou X.G."/>
        </authorList>
    </citation>
    <scope>NUCLEOTIDE SEQUENCE</scope>
    <source>
        <strain evidence="2">TX3</strain>
    </source>
</reference>
<comment type="caution">
    <text evidence="2">The sequence shown here is derived from an EMBL/GenBank/DDBJ whole genome shotgun (WGS) entry which is preliminary data.</text>
</comment>
<dbReference type="Proteomes" id="UP001176521">
    <property type="component" value="Unassembled WGS sequence"/>
</dbReference>
<dbReference type="Gene3D" id="2.30.29.30">
    <property type="entry name" value="Pleckstrin-homology domain (PH domain)/Phosphotyrosine-binding domain (PTB)"/>
    <property type="match status" value="1"/>
</dbReference>
<feature type="compositionally biased region" description="Polar residues" evidence="1">
    <location>
        <begin position="1"/>
        <end position="17"/>
    </location>
</feature>
<dbReference type="EMBL" id="JAPDMQ010000114">
    <property type="protein sequence ID" value="KAK0534557.1"/>
    <property type="molecule type" value="Genomic_DNA"/>
</dbReference>
<feature type="compositionally biased region" description="Pro residues" evidence="1">
    <location>
        <begin position="489"/>
        <end position="517"/>
    </location>
</feature>
<protein>
    <recommendedName>
        <fullName evidence="4">PH domain-containing protein</fullName>
    </recommendedName>
</protein>
<feature type="compositionally biased region" description="Polar residues" evidence="1">
    <location>
        <begin position="274"/>
        <end position="299"/>
    </location>
</feature>
<evidence type="ECO:0000313" key="2">
    <source>
        <dbReference type="EMBL" id="KAK0534557.1"/>
    </source>
</evidence>
<name>A0AAN6JS16_9BASI</name>
<organism evidence="2 3">
    <name type="scientific">Tilletia horrida</name>
    <dbReference type="NCBI Taxonomy" id="155126"/>
    <lineage>
        <taxon>Eukaryota</taxon>
        <taxon>Fungi</taxon>
        <taxon>Dikarya</taxon>
        <taxon>Basidiomycota</taxon>
        <taxon>Ustilaginomycotina</taxon>
        <taxon>Exobasidiomycetes</taxon>
        <taxon>Tilletiales</taxon>
        <taxon>Tilletiaceae</taxon>
        <taxon>Tilletia</taxon>
    </lineage>
</organism>
<gene>
    <name evidence="2" type="ORF">OC842_002608</name>
</gene>
<keyword evidence="3" id="KW-1185">Reference proteome</keyword>
<sequence length="721" mass="73158">MSAGRASNASGPGSQFKSPAGSPPLQAQSSQGHSGRSSHQDMSGPPSAHASIPGHPQGAQSASASTITPMLGALGATSAPATSITHIEELESRLDTSSTLDIFTMNPKQCQLRMNPPELPFRRELRRSADVVIYFTPTATGQEIVTRRAHIVLLTDLFLMCERMGASERSQSATPDKDMRLMYPPLGGKHVRVTDLGGMGNSISLLIAKKETLTVMLESREAKDAWIADFERSKDFAANREDLMLGLTLSTQGAPGQPPGPPTGGSLSGASPAISVTPSPGTDPSTSLDRANSFASVQSFPKGPLGSTSGTASPDSRFPPGTRSPSPVSTGSPDLRGGSSPGVPPPLMNGRGPGPGPGPGPGGMMMMMSPPGGPMHMQGMPRGMSPGPGNMPPGGMGPGGMPMRPGAALPPGGGPGGPPRMNGSGGPPGGPPNVPPNPYANGSRPMPGGGPGPGPGPGPGGRPGMPPLPGGAGRGGPPSPANGRLPGAVGPPPPRLPGGVPPPPGWTSSPTGPPGAGPGPGQGQGGGPQRRPSAPDMRSGLKAPPPGGTNGSGGYASDSAPHRTRSVTSEGSAPPALPSEMMKQGLSRANTRDDLSPPSSPQQGRREVGNSSSVVAAQMRCKLFLKQNHAQWKALGNARLKLYHLMPSNERQLVVENDKKRLISTLVLSDGVERVGKVGIAVELSDRGARTGIVYMLQMRSEDSAVGLFGLLLEGSGRSGR</sequence>
<dbReference type="AlphaFoldDB" id="A0AAN6JS16"/>
<feature type="compositionally biased region" description="Polar residues" evidence="1">
    <location>
        <begin position="323"/>
        <end position="332"/>
    </location>
</feature>
<evidence type="ECO:0008006" key="4">
    <source>
        <dbReference type="Google" id="ProtNLM"/>
    </source>
</evidence>
<feature type="compositionally biased region" description="Pro residues" evidence="1">
    <location>
        <begin position="448"/>
        <end position="469"/>
    </location>
</feature>
<proteinExistence type="predicted"/>
<feature type="region of interest" description="Disordered" evidence="1">
    <location>
        <begin position="1"/>
        <end position="64"/>
    </location>
</feature>
<feature type="compositionally biased region" description="Low complexity" evidence="1">
    <location>
        <begin position="26"/>
        <end position="37"/>
    </location>
</feature>
<evidence type="ECO:0000256" key="1">
    <source>
        <dbReference type="SAM" id="MobiDB-lite"/>
    </source>
</evidence>
<feature type="region of interest" description="Disordered" evidence="1">
    <location>
        <begin position="249"/>
        <end position="612"/>
    </location>
</feature>
<accession>A0AAN6JS16</accession>
<evidence type="ECO:0000313" key="3">
    <source>
        <dbReference type="Proteomes" id="UP001176521"/>
    </source>
</evidence>
<feature type="compositionally biased region" description="Low complexity" evidence="1">
    <location>
        <begin position="364"/>
        <end position="388"/>
    </location>
</feature>